<dbReference type="InterPro" id="IPR055081">
    <property type="entry name" value="NLP1-9_GAF"/>
</dbReference>
<dbReference type="Pfam" id="PF22922">
    <property type="entry name" value="GAF_NLP"/>
    <property type="match status" value="1"/>
</dbReference>
<reference evidence="2" key="1">
    <citation type="journal article" date="2023" name="bioRxiv">
        <title>Improved chromosome-level genome assembly for marigold (Tagetes erecta).</title>
        <authorList>
            <person name="Jiang F."/>
            <person name="Yuan L."/>
            <person name="Wang S."/>
            <person name="Wang H."/>
            <person name="Xu D."/>
            <person name="Wang A."/>
            <person name="Fan W."/>
        </authorList>
    </citation>
    <scope>NUCLEOTIDE SEQUENCE</scope>
    <source>
        <strain evidence="2">WSJ</strain>
        <tissue evidence="2">Leaf</tissue>
    </source>
</reference>
<keyword evidence="3" id="KW-1185">Reference proteome</keyword>
<proteinExistence type="predicted"/>
<evidence type="ECO:0000313" key="3">
    <source>
        <dbReference type="Proteomes" id="UP001229421"/>
    </source>
</evidence>
<dbReference type="Proteomes" id="UP001229421">
    <property type="component" value="Unassembled WGS sequence"/>
</dbReference>
<dbReference type="EMBL" id="JAUHHV010000005">
    <property type="protein sequence ID" value="KAK1425244.1"/>
    <property type="molecule type" value="Genomic_DNA"/>
</dbReference>
<comment type="caution">
    <text evidence="2">The sequence shown here is derived from an EMBL/GenBank/DDBJ whole genome shotgun (WGS) entry which is preliminary data.</text>
</comment>
<accession>A0AAD8KM07</accession>
<evidence type="ECO:0000259" key="1">
    <source>
        <dbReference type="Pfam" id="PF22922"/>
    </source>
</evidence>
<sequence>MMEDDTNDHWPEIDPNRTVVLPRTNGLQISEEMMKKIYIAFCCVTSHPLKRIVIQLWRRVKTQSTKTVLSCVGCPYALSTANARLCKYRSGCLKYLYSVGKFGPGNVDDAMTIVDAPPCHAAFKYFPEVVLDLSLHRGTPLVDLALECELTCFLMLPVFHQNCIVGVVEVSMTYLPDFALIFYELKCGLKRAGLTITPPLSYVLQTKPIFNTNPVLSEIKKAMQAAYRSHAITYGQVWLSFKTHCRDLLLKTSCVGDHVSVFQRFYQSVLLLPLKKEEGLVGRTLETYTPHLCRNIYKFRDIKGLLALLSADRNSNYTCFVICLRSSHTGELDHAFEFFWPQSRNHLALMEALLLTLREYLPSFKYVSGAQLGDDELLVIDVENSSSGSASESTPIKIFTGNEISKTPQPIEETVGMKRKSIYLHDDQSESSSANQHPLTNINNPKDDDDLVILAVHKVDHRLFFLPSSPTFENVMDKIKQEFKHDLNPTRTYKVKYQVLPGKWYALYDTACLKSCILSYQASKNIDYIKFYVVEGE</sequence>
<dbReference type="PANTHER" id="PTHR32002">
    <property type="entry name" value="PROTEIN NLP8"/>
    <property type="match status" value="1"/>
</dbReference>
<dbReference type="PANTHER" id="PTHR32002:SF49">
    <property type="entry name" value="BILE ACID:SODIUM SYMPORTER_ARSENICAL RESISTANCE PROTEIN ACR3-RELATED"/>
    <property type="match status" value="1"/>
</dbReference>
<name>A0AAD8KM07_TARER</name>
<dbReference type="GO" id="GO:0003700">
    <property type="term" value="F:DNA-binding transcription factor activity"/>
    <property type="evidence" value="ECO:0007669"/>
    <property type="project" value="InterPro"/>
</dbReference>
<protein>
    <recommendedName>
        <fullName evidence="1">NLP1-9 GAF domain-containing protein</fullName>
    </recommendedName>
</protein>
<organism evidence="2 3">
    <name type="scientific">Tagetes erecta</name>
    <name type="common">African marigold</name>
    <dbReference type="NCBI Taxonomy" id="13708"/>
    <lineage>
        <taxon>Eukaryota</taxon>
        <taxon>Viridiplantae</taxon>
        <taxon>Streptophyta</taxon>
        <taxon>Embryophyta</taxon>
        <taxon>Tracheophyta</taxon>
        <taxon>Spermatophyta</taxon>
        <taxon>Magnoliopsida</taxon>
        <taxon>eudicotyledons</taxon>
        <taxon>Gunneridae</taxon>
        <taxon>Pentapetalae</taxon>
        <taxon>asterids</taxon>
        <taxon>campanulids</taxon>
        <taxon>Asterales</taxon>
        <taxon>Asteraceae</taxon>
        <taxon>Asteroideae</taxon>
        <taxon>Heliantheae alliance</taxon>
        <taxon>Tageteae</taxon>
        <taxon>Tagetes</taxon>
    </lineage>
</organism>
<dbReference type="InterPro" id="IPR045012">
    <property type="entry name" value="NLP"/>
</dbReference>
<feature type="domain" description="NLP1-9 GAF" evidence="1">
    <location>
        <begin position="213"/>
        <end position="360"/>
    </location>
</feature>
<dbReference type="AlphaFoldDB" id="A0AAD8KM07"/>
<evidence type="ECO:0000313" key="2">
    <source>
        <dbReference type="EMBL" id="KAK1425244.1"/>
    </source>
</evidence>
<gene>
    <name evidence="2" type="ORF">QVD17_20592</name>
</gene>